<comment type="caution">
    <text evidence="4">The sequence shown here is derived from an EMBL/GenBank/DDBJ whole genome shotgun (WGS) entry which is preliminary data.</text>
</comment>
<proteinExistence type="predicted"/>
<evidence type="ECO:0000256" key="2">
    <source>
        <dbReference type="SAM" id="Phobius"/>
    </source>
</evidence>
<evidence type="ECO:0000256" key="3">
    <source>
        <dbReference type="SAM" id="SignalP"/>
    </source>
</evidence>
<feature type="chain" id="PRO_5016151095" evidence="3">
    <location>
        <begin position="22"/>
        <end position="421"/>
    </location>
</feature>
<feature type="transmembrane region" description="Helical" evidence="2">
    <location>
        <begin position="349"/>
        <end position="373"/>
    </location>
</feature>
<reference evidence="4 5" key="1">
    <citation type="journal article" date="2018" name="Sci. Rep.">
        <title>Raphidocelis subcapitata (=Pseudokirchneriella subcapitata) provides an insight into genome evolution and environmental adaptations in the Sphaeropleales.</title>
        <authorList>
            <person name="Suzuki S."/>
            <person name="Yamaguchi H."/>
            <person name="Nakajima N."/>
            <person name="Kawachi M."/>
        </authorList>
    </citation>
    <scope>NUCLEOTIDE SEQUENCE [LARGE SCALE GENOMIC DNA]</scope>
    <source>
        <strain evidence="4 5">NIES-35</strain>
    </source>
</reference>
<protein>
    <submittedName>
        <fullName evidence="4">Uncharacterized protein</fullName>
    </submittedName>
</protein>
<dbReference type="AlphaFoldDB" id="A0A2V0NJL2"/>
<feature type="compositionally biased region" description="Gly residues" evidence="1">
    <location>
        <begin position="409"/>
        <end position="421"/>
    </location>
</feature>
<evidence type="ECO:0000313" key="4">
    <source>
        <dbReference type="EMBL" id="GBF87418.1"/>
    </source>
</evidence>
<keyword evidence="2" id="KW-0812">Transmembrane</keyword>
<feature type="region of interest" description="Disordered" evidence="1">
    <location>
        <begin position="379"/>
        <end position="421"/>
    </location>
</feature>
<feature type="region of interest" description="Disordered" evidence="1">
    <location>
        <begin position="158"/>
        <end position="185"/>
    </location>
</feature>
<sequence length="421" mass="42095">MARRTMLAALAIALLAIGARATSHAMSDEPFSADTIEGSGDFAKGLAGRHLAEARMEGEDSYANSDLFVGLMGDLRRLLQEQPGEEEFEWVEAAGTGSAEDAAAAAAAAAIAAADTAADITASDDAAAAQAQSADPNASVEVPDGALESAPVEGSAFDELAAPPADDGSGSFSLESGSPEADGSVEVLDSGSEVLDNDASLESAPMDGEEIEVLDEGTTEVEDPYWAEPEAANPDPYANETVESETTDDQPVASQPNPEDAESVAKYTPAPAPAAQPASEPLPEAARPVPAPVPAPAAKAEEKPALLVPESAAASKAGASELDAAIAQARAKAAQPAAEAPKKAAGMSWQVVVGIAAGSIVALSIIAAAILIVRNRGARSDGGAAPVKAAVAPVPPRRSAGGDVESRGSRGGAKGRGGSRH</sequence>
<feature type="signal peptide" evidence="3">
    <location>
        <begin position="1"/>
        <end position="21"/>
    </location>
</feature>
<dbReference type="EMBL" id="BDRX01000001">
    <property type="protein sequence ID" value="GBF87418.1"/>
    <property type="molecule type" value="Genomic_DNA"/>
</dbReference>
<dbReference type="InParanoid" id="A0A2V0NJL2"/>
<keyword evidence="2" id="KW-1133">Transmembrane helix</keyword>
<dbReference type="Proteomes" id="UP000247498">
    <property type="component" value="Unassembled WGS sequence"/>
</dbReference>
<name>A0A2V0NJL2_9CHLO</name>
<gene>
    <name evidence="4" type="ORF">Rsub_00129</name>
</gene>
<keyword evidence="5" id="KW-1185">Reference proteome</keyword>
<feature type="region of interest" description="Disordered" evidence="1">
    <location>
        <begin position="217"/>
        <end position="302"/>
    </location>
</feature>
<evidence type="ECO:0000256" key="1">
    <source>
        <dbReference type="SAM" id="MobiDB-lite"/>
    </source>
</evidence>
<organism evidence="4 5">
    <name type="scientific">Raphidocelis subcapitata</name>
    <dbReference type="NCBI Taxonomy" id="307507"/>
    <lineage>
        <taxon>Eukaryota</taxon>
        <taxon>Viridiplantae</taxon>
        <taxon>Chlorophyta</taxon>
        <taxon>core chlorophytes</taxon>
        <taxon>Chlorophyceae</taxon>
        <taxon>CS clade</taxon>
        <taxon>Sphaeropleales</taxon>
        <taxon>Selenastraceae</taxon>
        <taxon>Raphidocelis</taxon>
    </lineage>
</organism>
<keyword evidence="2" id="KW-0472">Membrane</keyword>
<keyword evidence="3" id="KW-0732">Signal</keyword>
<accession>A0A2V0NJL2</accession>
<evidence type="ECO:0000313" key="5">
    <source>
        <dbReference type="Proteomes" id="UP000247498"/>
    </source>
</evidence>
<feature type="compositionally biased region" description="Low complexity" evidence="1">
    <location>
        <begin position="273"/>
        <end position="288"/>
    </location>
</feature>